<gene>
    <name evidence="4" type="ORF">CDH04_06500</name>
    <name evidence="5" type="ORF">FZC43_06500</name>
</gene>
<dbReference type="PANTHER" id="PTHR33570:SF2">
    <property type="entry name" value="CARBOXYMUCONOLACTONE DECARBOXYLASE-LIKE DOMAIN-CONTAINING PROTEIN"/>
    <property type="match status" value="1"/>
</dbReference>
<evidence type="ECO:0000313" key="5">
    <source>
        <dbReference type="EMBL" id="QIW12320.1"/>
    </source>
</evidence>
<evidence type="ECO:0000313" key="7">
    <source>
        <dbReference type="Proteomes" id="UP000681131"/>
    </source>
</evidence>
<dbReference type="Proteomes" id="UP000251120">
    <property type="component" value="Chromosome"/>
</dbReference>
<reference evidence="5 7" key="2">
    <citation type="submission" date="2019-08" db="EMBL/GenBank/DDBJ databases">
        <title>Complete genome sequences of Francisella adeliensis (FSC1325 and FSC1326).</title>
        <authorList>
            <person name="Ohrman C."/>
            <person name="Uneklint I."/>
            <person name="Vallesi A."/>
            <person name="Karlsson L."/>
            <person name="Sjodin A."/>
        </authorList>
    </citation>
    <scope>NUCLEOTIDE SEQUENCE [LARGE SCALE GENOMIC DNA]</scope>
    <source>
        <strain evidence="5 7">FSC1325</strain>
    </source>
</reference>
<reference evidence="4 6" key="1">
    <citation type="submission" date="2017-06" db="EMBL/GenBank/DDBJ databases">
        <title>Complete genome of Francisella adeliensis.</title>
        <authorList>
            <person name="Vallesi A."/>
            <person name="Sjodin A."/>
        </authorList>
    </citation>
    <scope>NUCLEOTIDE SEQUENCE [LARGE SCALE GENOMIC DNA]</scope>
    <source>
        <strain evidence="4 6">FDC440</strain>
    </source>
</reference>
<keyword evidence="7" id="KW-1185">Reference proteome</keyword>
<evidence type="ECO:0000313" key="6">
    <source>
        <dbReference type="Proteomes" id="UP000251120"/>
    </source>
</evidence>
<dbReference type="PANTHER" id="PTHR33570">
    <property type="entry name" value="4-CARBOXYMUCONOLACTONE DECARBOXYLASE FAMILY PROTEIN"/>
    <property type="match status" value="1"/>
</dbReference>
<dbReference type="OrthoDB" id="9801400at2"/>
<dbReference type="Pfam" id="PF02627">
    <property type="entry name" value="CMD"/>
    <property type="match status" value="1"/>
</dbReference>
<dbReference type="KEGG" id="fad:CDH04_06500"/>
<dbReference type="Pfam" id="PF03795">
    <property type="entry name" value="YCII"/>
    <property type="match status" value="1"/>
</dbReference>
<accession>A0A2Z4XZ80</accession>
<dbReference type="InterPro" id="IPR003779">
    <property type="entry name" value="CMD-like"/>
</dbReference>
<protein>
    <submittedName>
        <fullName evidence="4">Carboxymuconolactone decarboxylase</fullName>
    </submittedName>
</protein>
<dbReference type="RefSeq" id="WP_112870256.1">
    <property type="nucleotide sequence ID" value="NZ_CP021781.1"/>
</dbReference>
<organism evidence="4 6">
    <name type="scientific">Francisella adeliensis</name>
    <dbReference type="NCBI Taxonomy" id="2007306"/>
    <lineage>
        <taxon>Bacteria</taxon>
        <taxon>Pseudomonadati</taxon>
        <taxon>Pseudomonadota</taxon>
        <taxon>Gammaproteobacteria</taxon>
        <taxon>Thiotrichales</taxon>
        <taxon>Francisellaceae</taxon>
        <taxon>Francisella</taxon>
    </lineage>
</organism>
<proteinExistence type="inferred from homology"/>
<dbReference type="SUPFAM" id="SSF54909">
    <property type="entry name" value="Dimeric alpha+beta barrel"/>
    <property type="match status" value="1"/>
</dbReference>
<feature type="domain" description="Carboxymuconolactone decarboxylase-like" evidence="2">
    <location>
        <begin position="127"/>
        <end position="210"/>
    </location>
</feature>
<dbReference type="Proteomes" id="UP000681131">
    <property type="component" value="Chromosome"/>
</dbReference>
<feature type="domain" description="YCII-related" evidence="3">
    <location>
        <begin position="7"/>
        <end position="80"/>
    </location>
</feature>
<dbReference type="EMBL" id="CP043424">
    <property type="protein sequence ID" value="QIW12320.1"/>
    <property type="molecule type" value="Genomic_DNA"/>
</dbReference>
<dbReference type="EMBL" id="CP021781">
    <property type="protein sequence ID" value="AXA34080.1"/>
    <property type="molecule type" value="Genomic_DNA"/>
</dbReference>
<dbReference type="InterPro" id="IPR052512">
    <property type="entry name" value="4CMD/NDH-1_regulator"/>
</dbReference>
<dbReference type="InterPro" id="IPR029032">
    <property type="entry name" value="AhpD-like"/>
</dbReference>
<comment type="similarity">
    <text evidence="1">Belongs to the YciI family.</text>
</comment>
<evidence type="ECO:0000259" key="3">
    <source>
        <dbReference type="Pfam" id="PF03795"/>
    </source>
</evidence>
<sequence length="217" mass="24405">MILIEVKYKKSLETVDKYKQAHTEYLTSFYDKGLILASGPYNNRAGGFIISKMNLEVANDYMLNDPFYISDIADFNIKDFSPNNLSNDFEKLLKEENFSKNGRELFDQLHGKHSGEQLINALSKVAPDFSKFTFDFAYENIFARDADISMLTKELIIIAVCCTLGDCQDQVQCHLEAAINLGASKKMIIETLLLVIPLAGFPRVANSLLAINLEGIK</sequence>
<dbReference type="AlphaFoldDB" id="A0A2Z4XZ80"/>
<dbReference type="InterPro" id="IPR011008">
    <property type="entry name" value="Dimeric_a/b-barrel"/>
</dbReference>
<name>A0A2Z4XZ80_9GAMM</name>
<dbReference type="InterPro" id="IPR005545">
    <property type="entry name" value="YCII"/>
</dbReference>
<dbReference type="GO" id="GO:0051920">
    <property type="term" value="F:peroxiredoxin activity"/>
    <property type="evidence" value="ECO:0007669"/>
    <property type="project" value="InterPro"/>
</dbReference>
<dbReference type="SUPFAM" id="SSF69118">
    <property type="entry name" value="AhpD-like"/>
    <property type="match status" value="1"/>
</dbReference>
<evidence type="ECO:0000256" key="1">
    <source>
        <dbReference type="ARBA" id="ARBA00007689"/>
    </source>
</evidence>
<evidence type="ECO:0000259" key="2">
    <source>
        <dbReference type="Pfam" id="PF02627"/>
    </source>
</evidence>
<evidence type="ECO:0000313" key="4">
    <source>
        <dbReference type="EMBL" id="AXA34080.1"/>
    </source>
</evidence>
<dbReference type="Gene3D" id="1.20.1290.10">
    <property type="entry name" value="AhpD-like"/>
    <property type="match status" value="1"/>
</dbReference>